<dbReference type="EMBL" id="WIQZ01000006">
    <property type="protein sequence ID" value="KAF3144694.1"/>
    <property type="molecule type" value="Genomic_DNA"/>
</dbReference>
<feature type="region of interest" description="Disordered" evidence="1">
    <location>
        <begin position="225"/>
        <end position="259"/>
    </location>
</feature>
<organism evidence="2 3">
    <name type="scientific">Orbilia oligospora</name>
    <name type="common">Nematode-trapping fungus</name>
    <name type="synonym">Arthrobotrys oligospora</name>
    <dbReference type="NCBI Taxonomy" id="2813651"/>
    <lineage>
        <taxon>Eukaryota</taxon>
        <taxon>Fungi</taxon>
        <taxon>Dikarya</taxon>
        <taxon>Ascomycota</taxon>
        <taxon>Pezizomycotina</taxon>
        <taxon>Orbiliomycetes</taxon>
        <taxon>Orbiliales</taxon>
        <taxon>Orbiliaceae</taxon>
        <taxon>Orbilia</taxon>
    </lineage>
</organism>
<dbReference type="GO" id="GO:0008033">
    <property type="term" value="P:tRNA processing"/>
    <property type="evidence" value="ECO:0007669"/>
    <property type="project" value="InterPro"/>
</dbReference>
<dbReference type="GO" id="GO:0005829">
    <property type="term" value="C:cytosol"/>
    <property type="evidence" value="ECO:0007669"/>
    <property type="project" value="TreeGrafter"/>
</dbReference>
<evidence type="ECO:0000313" key="2">
    <source>
        <dbReference type="EMBL" id="KAF3144694.1"/>
    </source>
</evidence>
<gene>
    <name evidence="2" type="ORF">TWF703_008680</name>
</gene>
<comment type="caution">
    <text evidence="2">The sequence shown here is derived from an EMBL/GenBank/DDBJ whole genome shotgun (WGS) entry which is preliminary data.</text>
</comment>
<dbReference type="GO" id="GO:0005655">
    <property type="term" value="C:nucleolar ribonuclease P complex"/>
    <property type="evidence" value="ECO:0007669"/>
    <property type="project" value="TreeGrafter"/>
</dbReference>
<dbReference type="AlphaFoldDB" id="A0A7C8P0I6"/>
<evidence type="ECO:0000313" key="3">
    <source>
        <dbReference type="Proteomes" id="UP000480548"/>
    </source>
</evidence>
<dbReference type="InterPro" id="IPR013241">
    <property type="entry name" value="RNase_P_Pop3"/>
</dbReference>
<dbReference type="GO" id="GO:0000172">
    <property type="term" value="C:ribonuclease MRP complex"/>
    <property type="evidence" value="ECO:0007669"/>
    <property type="project" value="TreeGrafter"/>
</dbReference>
<dbReference type="Pfam" id="PF08228">
    <property type="entry name" value="RNase_P_pop3"/>
    <property type="match status" value="1"/>
</dbReference>
<dbReference type="GO" id="GO:0000171">
    <property type="term" value="F:ribonuclease MRP activity"/>
    <property type="evidence" value="ECO:0007669"/>
    <property type="project" value="TreeGrafter"/>
</dbReference>
<sequence>MSARRRRVATVADKAKKAKTIFSLDSPAPTFFSPSWPDISPQASSDALTILSKLLADLQELQQLTTATATTIGDGRPKILAGPNPVTSYLEHLVQRSVPTSVPNPNSKPETSQKEIRKPLAVLVTRSDQPSVLHSHIPFLCAAVSVPLVALPKGSEQKLVKILKPENGSVYMLVVFEDTPGVEELTGLLLDEDGHIIVGKVGMPELLQPSEAKWLETRSKATQTFVGERRKAKRKGGEVTNTQTKGESRASAKKAKKES</sequence>
<dbReference type="Proteomes" id="UP000480548">
    <property type="component" value="Unassembled WGS sequence"/>
</dbReference>
<dbReference type="GO" id="GO:0034965">
    <property type="term" value="P:intronic box C/D snoRNA processing"/>
    <property type="evidence" value="ECO:0007669"/>
    <property type="project" value="TreeGrafter"/>
</dbReference>
<dbReference type="PANTHER" id="PTHR28272">
    <property type="entry name" value="RIBONUCLEASES P/MRP PROTEIN SUBUNIT POP3"/>
    <property type="match status" value="1"/>
</dbReference>
<protein>
    <submittedName>
        <fullName evidence="2">Uncharacterized protein</fullName>
    </submittedName>
</protein>
<evidence type="ECO:0000256" key="1">
    <source>
        <dbReference type="SAM" id="MobiDB-lite"/>
    </source>
</evidence>
<proteinExistence type="predicted"/>
<dbReference type="GO" id="GO:0006364">
    <property type="term" value="P:rRNA processing"/>
    <property type="evidence" value="ECO:0007669"/>
    <property type="project" value="InterPro"/>
</dbReference>
<accession>A0A7C8P0I6</accession>
<dbReference type="PANTHER" id="PTHR28272:SF1">
    <property type="entry name" value="RIBONUCLEASES P_MRP PROTEIN SUBUNIT POP3"/>
    <property type="match status" value="1"/>
</dbReference>
<reference evidence="2 3" key="1">
    <citation type="submission" date="2019-06" db="EMBL/GenBank/DDBJ databases">
        <authorList>
            <person name="Palmer J.M."/>
        </authorList>
    </citation>
    <scope>NUCLEOTIDE SEQUENCE [LARGE SCALE GENOMIC DNA]</scope>
    <source>
        <strain evidence="2 3">TWF703</strain>
    </source>
</reference>
<name>A0A7C8P0I6_ORBOL</name>
<dbReference type="GO" id="GO:0004526">
    <property type="term" value="F:ribonuclease P activity"/>
    <property type="evidence" value="ECO:0007669"/>
    <property type="project" value="TreeGrafter"/>
</dbReference>